<dbReference type="Proteomes" id="UP000789901">
    <property type="component" value="Unassembled WGS sequence"/>
</dbReference>
<dbReference type="EMBL" id="CAJVQB010002882">
    <property type="protein sequence ID" value="CAG8590537.1"/>
    <property type="molecule type" value="Genomic_DNA"/>
</dbReference>
<feature type="non-terminal residue" evidence="2">
    <location>
        <position position="1"/>
    </location>
</feature>
<evidence type="ECO:0000313" key="3">
    <source>
        <dbReference type="Proteomes" id="UP000789901"/>
    </source>
</evidence>
<reference evidence="2 3" key="1">
    <citation type="submission" date="2021-06" db="EMBL/GenBank/DDBJ databases">
        <authorList>
            <person name="Kallberg Y."/>
            <person name="Tangrot J."/>
            <person name="Rosling A."/>
        </authorList>
    </citation>
    <scope>NUCLEOTIDE SEQUENCE [LARGE SCALE GENOMIC DNA]</scope>
    <source>
        <strain evidence="2 3">120-4 pot B 10/14</strain>
    </source>
</reference>
<keyword evidence="3" id="KW-1185">Reference proteome</keyword>
<proteinExistence type="predicted"/>
<comment type="caution">
    <text evidence="2">The sequence shown here is derived from an EMBL/GenBank/DDBJ whole genome shotgun (WGS) entry which is preliminary data.</text>
</comment>
<organism evidence="2 3">
    <name type="scientific">Gigaspora margarita</name>
    <dbReference type="NCBI Taxonomy" id="4874"/>
    <lineage>
        <taxon>Eukaryota</taxon>
        <taxon>Fungi</taxon>
        <taxon>Fungi incertae sedis</taxon>
        <taxon>Mucoromycota</taxon>
        <taxon>Glomeromycotina</taxon>
        <taxon>Glomeromycetes</taxon>
        <taxon>Diversisporales</taxon>
        <taxon>Gigasporaceae</taxon>
        <taxon>Gigaspora</taxon>
    </lineage>
</organism>
<feature type="compositionally biased region" description="Basic and acidic residues" evidence="1">
    <location>
        <begin position="37"/>
        <end position="50"/>
    </location>
</feature>
<evidence type="ECO:0000256" key="1">
    <source>
        <dbReference type="SAM" id="MobiDB-lite"/>
    </source>
</evidence>
<sequence length="97" mass="11139">IENILPLIYESSYNGIENKYGGIENNNNLKFEKDIESELEPSTEHKKNTEDGPGIELEENIDIVSKSDNASKNTNNYQCEHLPLICIKIYCEKTFRT</sequence>
<evidence type="ECO:0000313" key="2">
    <source>
        <dbReference type="EMBL" id="CAG8590537.1"/>
    </source>
</evidence>
<name>A0ABN7UII9_GIGMA</name>
<accession>A0ABN7UII9</accession>
<protein>
    <submittedName>
        <fullName evidence="2">5004_t:CDS:1</fullName>
    </submittedName>
</protein>
<gene>
    <name evidence="2" type="ORF">GMARGA_LOCUS6387</name>
</gene>
<feature type="region of interest" description="Disordered" evidence="1">
    <location>
        <begin position="37"/>
        <end position="56"/>
    </location>
</feature>